<evidence type="ECO:0000313" key="2">
    <source>
        <dbReference type="Proteomes" id="UP001162164"/>
    </source>
</evidence>
<accession>A0ABQ9J3L2</accession>
<name>A0ABQ9J3L2_9CUCU</name>
<dbReference type="EMBL" id="JAPWTJ010001351">
    <property type="protein sequence ID" value="KAJ8972396.1"/>
    <property type="molecule type" value="Genomic_DNA"/>
</dbReference>
<organism evidence="1 2">
    <name type="scientific">Molorchus minor</name>
    <dbReference type="NCBI Taxonomy" id="1323400"/>
    <lineage>
        <taxon>Eukaryota</taxon>
        <taxon>Metazoa</taxon>
        <taxon>Ecdysozoa</taxon>
        <taxon>Arthropoda</taxon>
        <taxon>Hexapoda</taxon>
        <taxon>Insecta</taxon>
        <taxon>Pterygota</taxon>
        <taxon>Neoptera</taxon>
        <taxon>Endopterygota</taxon>
        <taxon>Coleoptera</taxon>
        <taxon>Polyphaga</taxon>
        <taxon>Cucujiformia</taxon>
        <taxon>Chrysomeloidea</taxon>
        <taxon>Cerambycidae</taxon>
        <taxon>Lamiinae</taxon>
        <taxon>Monochamini</taxon>
        <taxon>Molorchus</taxon>
    </lineage>
</organism>
<reference evidence="1" key="1">
    <citation type="journal article" date="2023" name="Insect Mol. Biol.">
        <title>Genome sequencing provides insights into the evolution of gene families encoding plant cell wall-degrading enzymes in longhorned beetles.</title>
        <authorList>
            <person name="Shin N.R."/>
            <person name="Okamura Y."/>
            <person name="Kirsch R."/>
            <person name="Pauchet Y."/>
        </authorList>
    </citation>
    <scope>NUCLEOTIDE SEQUENCE</scope>
    <source>
        <strain evidence="1">MMC_N1</strain>
    </source>
</reference>
<evidence type="ECO:0000313" key="1">
    <source>
        <dbReference type="EMBL" id="KAJ8972396.1"/>
    </source>
</evidence>
<proteinExistence type="predicted"/>
<keyword evidence="2" id="KW-1185">Reference proteome</keyword>
<sequence>MIISDQVTCSRLMTPHAESNKRKFGSEQLIFTDQVNDPRWGVSDKKNATEINLKKIEFNGVENIWLGHVKSYSRSHANICGADDAHPVNHVQTSLNKLRDTSGYIC</sequence>
<protein>
    <submittedName>
        <fullName evidence="1">Uncharacterized protein</fullName>
    </submittedName>
</protein>
<dbReference type="Proteomes" id="UP001162164">
    <property type="component" value="Unassembled WGS sequence"/>
</dbReference>
<gene>
    <name evidence="1" type="ORF">NQ317_005186</name>
</gene>
<comment type="caution">
    <text evidence="1">The sequence shown here is derived from an EMBL/GenBank/DDBJ whole genome shotgun (WGS) entry which is preliminary data.</text>
</comment>